<evidence type="ECO:0000313" key="2">
    <source>
        <dbReference type="EMBL" id="RFC54353.1"/>
    </source>
</evidence>
<evidence type="ECO:0000313" key="3">
    <source>
        <dbReference type="Proteomes" id="UP000257127"/>
    </source>
</evidence>
<feature type="signal peptide" evidence="1">
    <location>
        <begin position="1"/>
        <end position="19"/>
    </location>
</feature>
<keyword evidence="3" id="KW-1185">Reference proteome</keyword>
<dbReference type="EMBL" id="QURB01000004">
    <property type="protein sequence ID" value="RFC54353.1"/>
    <property type="molecule type" value="Genomic_DNA"/>
</dbReference>
<keyword evidence="1" id="KW-0732">Signal</keyword>
<comment type="caution">
    <text evidence="2">The sequence shown here is derived from an EMBL/GenBank/DDBJ whole genome shotgun (WGS) entry which is preliminary data.</text>
</comment>
<dbReference type="OrthoDB" id="1467569at2"/>
<reference evidence="2 3" key="1">
    <citation type="submission" date="2018-08" db="EMBL/GenBank/DDBJ databases">
        <title>The draft genome squence of Brumimicrobium sp. N62.</title>
        <authorList>
            <person name="Du Z.-J."/>
            <person name="Luo H.-R."/>
        </authorList>
    </citation>
    <scope>NUCLEOTIDE SEQUENCE [LARGE SCALE GENOMIC DNA]</scope>
    <source>
        <strain evidence="2 3">N62</strain>
    </source>
</reference>
<dbReference type="RefSeq" id="WP_123776089.1">
    <property type="nucleotide sequence ID" value="NZ_QURB01000004.1"/>
</dbReference>
<accession>A0A3E1EY13</accession>
<feature type="chain" id="PRO_5017756461" evidence="1">
    <location>
        <begin position="20"/>
        <end position="120"/>
    </location>
</feature>
<proteinExistence type="predicted"/>
<organism evidence="2 3">
    <name type="scientific">Brumimicrobium aurantiacum</name>
    <dbReference type="NCBI Taxonomy" id="1737063"/>
    <lineage>
        <taxon>Bacteria</taxon>
        <taxon>Pseudomonadati</taxon>
        <taxon>Bacteroidota</taxon>
        <taxon>Flavobacteriia</taxon>
        <taxon>Flavobacteriales</taxon>
        <taxon>Crocinitomicaceae</taxon>
        <taxon>Brumimicrobium</taxon>
    </lineage>
</organism>
<protein>
    <submittedName>
        <fullName evidence="2">Uncharacterized protein</fullName>
    </submittedName>
</protein>
<sequence>MKKLIILFAMAFLTSLGFAQTATVEGTAANLKENLAEDFIEFTMPSEVTTEDVEKSSQYYTDYFNVSFDDNTNLARIDLVNQDQQAKRVITRFLLSTGVRTVNFEGTDYTIMEFYSNFLE</sequence>
<name>A0A3E1EY13_9FLAO</name>
<dbReference type="Proteomes" id="UP000257127">
    <property type="component" value="Unassembled WGS sequence"/>
</dbReference>
<gene>
    <name evidence="2" type="ORF">DXU93_07965</name>
</gene>
<evidence type="ECO:0000256" key="1">
    <source>
        <dbReference type="SAM" id="SignalP"/>
    </source>
</evidence>
<dbReference type="AlphaFoldDB" id="A0A3E1EY13"/>